<evidence type="ECO:0000313" key="6">
    <source>
        <dbReference type="EMBL" id="EAR12017.1"/>
    </source>
</evidence>
<dbReference type="InterPro" id="IPR045019">
    <property type="entry name" value="BETA-OHASE-like"/>
</dbReference>
<keyword evidence="7" id="KW-1185">Reference proteome</keyword>
<accession>A4C1L4</accession>
<dbReference type="RefSeq" id="WP_004570977.1">
    <property type="nucleotide sequence ID" value="NZ_CH724148.1"/>
</dbReference>
<keyword evidence="3" id="KW-0560">Oxidoreductase</keyword>
<dbReference type="PANTHER" id="PTHR31899">
    <property type="entry name" value="BETA-CAROTENE 3-HYDROXYLASE 1, CHLOROPLASTIC"/>
    <property type="match status" value="1"/>
</dbReference>
<keyword evidence="4" id="KW-1133">Transmembrane helix</keyword>
<dbReference type="eggNOG" id="COG3000">
    <property type="taxonomic scope" value="Bacteria"/>
</dbReference>
<comment type="similarity">
    <text evidence="1">Belongs to the sterol desaturase family.</text>
</comment>
<evidence type="ECO:0000313" key="7">
    <source>
        <dbReference type="Proteomes" id="UP000003053"/>
    </source>
</evidence>
<dbReference type="AlphaFoldDB" id="A4C1L4"/>
<keyword evidence="4" id="KW-0472">Membrane</keyword>
<evidence type="ECO:0000259" key="5">
    <source>
        <dbReference type="Pfam" id="PF04116"/>
    </source>
</evidence>
<dbReference type="GO" id="GO:0010291">
    <property type="term" value="F:beta-carotene 3-hydroxylase activity"/>
    <property type="evidence" value="ECO:0007669"/>
    <property type="project" value="TreeGrafter"/>
</dbReference>
<name>A4C1L4_9FLAO</name>
<comment type="caution">
    <text evidence="6">The sequence shown here is derived from an EMBL/GenBank/DDBJ whole genome shotgun (WGS) entry which is preliminary data.</text>
</comment>
<organism evidence="6 7">
    <name type="scientific">Polaribacter irgensii 23-P</name>
    <dbReference type="NCBI Taxonomy" id="313594"/>
    <lineage>
        <taxon>Bacteria</taxon>
        <taxon>Pseudomonadati</taxon>
        <taxon>Bacteroidota</taxon>
        <taxon>Flavobacteriia</taxon>
        <taxon>Flavobacteriales</taxon>
        <taxon>Flavobacteriaceae</taxon>
    </lineage>
</organism>
<evidence type="ECO:0000256" key="4">
    <source>
        <dbReference type="SAM" id="Phobius"/>
    </source>
</evidence>
<sequence>MAFLIIFITFWGMEFMAWFTHKYVMHGFLWSVHEDHHTHNKDSFFEKNDAFFLIYAVPSWLCIMLGSMFSAWIVMNIGFGILAYGIAYFLVHEIFIHQRLKWFKNSNNSYLRAIRRAHKIHHKHLGKEKGACFGMLVVPLKYLKQELKQAK</sequence>
<feature type="transmembrane region" description="Helical" evidence="4">
    <location>
        <begin position="6"/>
        <end position="29"/>
    </location>
</feature>
<dbReference type="GO" id="GO:0016123">
    <property type="term" value="P:xanthophyll biosynthetic process"/>
    <property type="evidence" value="ECO:0007669"/>
    <property type="project" value="TreeGrafter"/>
</dbReference>
<dbReference type="PANTHER" id="PTHR31899:SF9">
    <property type="entry name" value="BETA-CAROTENE 3-HYDROXYLASE 1, CHLOROPLASTIC"/>
    <property type="match status" value="1"/>
</dbReference>
<dbReference type="Proteomes" id="UP000003053">
    <property type="component" value="Unassembled WGS sequence"/>
</dbReference>
<dbReference type="GO" id="GO:0016119">
    <property type="term" value="P:carotene metabolic process"/>
    <property type="evidence" value="ECO:0007669"/>
    <property type="project" value="TreeGrafter"/>
</dbReference>
<dbReference type="InterPro" id="IPR006694">
    <property type="entry name" value="Fatty_acid_hydroxylase"/>
</dbReference>
<keyword evidence="4" id="KW-0812">Transmembrane</keyword>
<dbReference type="STRING" id="313594.PI23P_11807"/>
<evidence type="ECO:0000256" key="1">
    <source>
        <dbReference type="ARBA" id="ARBA00009324"/>
    </source>
</evidence>
<dbReference type="Pfam" id="PF04116">
    <property type="entry name" value="FA_hydroxylase"/>
    <property type="match status" value="1"/>
</dbReference>
<evidence type="ECO:0000256" key="2">
    <source>
        <dbReference type="ARBA" id="ARBA00022746"/>
    </source>
</evidence>
<dbReference type="OrthoDB" id="5243888at2"/>
<gene>
    <name evidence="6" type="ORF">PI23P_11807</name>
</gene>
<dbReference type="GO" id="GO:0005506">
    <property type="term" value="F:iron ion binding"/>
    <property type="evidence" value="ECO:0007669"/>
    <property type="project" value="InterPro"/>
</dbReference>
<evidence type="ECO:0000256" key="3">
    <source>
        <dbReference type="ARBA" id="ARBA00023002"/>
    </source>
</evidence>
<feature type="transmembrane region" description="Helical" evidence="4">
    <location>
        <begin position="77"/>
        <end position="96"/>
    </location>
</feature>
<dbReference type="HOGENOM" id="CLU_054855_1_0_10"/>
<keyword evidence="2" id="KW-0125">Carotenoid biosynthesis</keyword>
<feature type="domain" description="Fatty acid hydroxylase" evidence="5">
    <location>
        <begin position="8"/>
        <end position="134"/>
    </location>
</feature>
<reference evidence="6 7" key="1">
    <citation type="submission" date="2006-02" db="EMBL/GenBank/DDBJ databases">
        <authorList>
            <person name="Murray A."/>
            <person name="Staley J."/>
            <person name="Ferriera S."/>
            <person name="Johnson J."/>
            <person name="Kravitz S."/>
            <person name="Halpern A."/>
            <person name="Remington K."/>
            <person name="Beeson K."/>
            <person name="Tran B."/>
            <person name="Rogers Y.-H."/>
            <person name="Friedman R."/>
            <person name="Venter J.C."/>
        </authorList>
    </citation>
    <scope>NUCLEOTIDE SEQUENCE [LARGE SCALE GENOMIC DNA]</scope>
    <source>
        <strain evidence="6 7">23-P</strain>
    </source>
</reference>
<protein>
    <submittedName>
        <fullName evidence="6">Beta carotene hydroxylase</fullName>
    </submittedName>
</protein>
<dbReference type="EMBL" id="AAOG01000003">
    <property type="protein sequence ID" value="EAR12017.1"/>
    <property type="molecule type" value="Genomic_DNA"/>
</dbReference>
<proteinExistence type="inferred from homology"/>